<dbReference type="AlphaFoldDB" id="A0A1G7XEA6"/>
<feature type="domain" description="HEPN" evidence="1">
    <location>
        <begin position="168"/>
        <end position="288"/>
    </location>
</feature>
<accession>A0A1G7XEA6</accession>
<dbReference type="PANTHER" id="PTHR33933">
    <property type="entry name" value="NUCLEOTIDYLTRANSFERASE"/>
    <property type="match status" value="1"/>
</dbReference>
<dbReference type="InterPro" id="IPR007842">
    <property type="entry name" value="HEPN_dom"/>
</dbReference>
<dbReference type="Pfam" id="PF05168">
    <property type="entry name" value="HEPN"/>
    <property type="match status" value="1"/>
</dbReference>
<dbReference type="Gene3D" id="3.30.460.10">
    <property type="entry name" value="Beta Polymerase, domain 2"/>
    <property type="match status" value="1"/>
</dbReference>
<dbReference type="EMBL" id="FNCS01000009">
    <property type="protein sequence ID" value="SDG82453.1"/>
    <property type="molecule type" value="Genomic_DNA"/>
</dbReference>
<dbReference type="Pfam" id="PF01909">
    <property type="entry name" value="NTP_transf_2"/>
    <property type="match status" value="1"/>
</dbReference>
<proteinExistence type="predicted"/>
<dbReference type="CDD" id="cd05403">
    <property type="entry name" value="NT_KNTase_like"/>
    <property type="match status" value="1"/>
</dbReference>
<evidence type="ECO:0000313" key="2">
    <source>
        <dbReference type="EMBL" id="SDG82453.1"/>
    </source>
</evidence>
<dbReference type="Gene3D" id="1.20.120.330">
    <property type="entry name" value="Nucleotidyltransferases domain 2"/>
    <property type="match status" value="1"/>
</dbReference>
<dbReference type="InterPro" id="IPR002934">
    <property type="entry name" value="Polymerase_NTP_transf_dom"/>
</dbReference>
<dbReference type="RefSeq" id="WP_090597334.1">
    <property type="nucleotide sequence ID" value="NZ_FNCS01000009.1"/>
</dbReference>
<dbReference type="GO" id="GO:0016779">
    <property type="term" value="F:nucleotidyltransferase activity"/>
    <property type="evidence" value="ECO:0007669"/>
    <property type="project" value="InterPro"/>
</dbReference>
<protein>
    <recommendedName>
        <fullName evidence="1">HEPN domain-containing protein</fullName>
    </recommendedName>
</protein>
<gene>
    <name evidence="2" type="ORF">SAMN04487974_10954</name>
</gene>
<evidence type="ECO:0000313" key="3">
    <source>
        <dbReference type="Proteomes" id="UP000199495"/>
    </source>
</evidence>
<dbReference type="Proteomes" id="UP000199495">
    <property type="component" value="Unassembled WGS sequence"/>
</dbReference>
<dbReference type="SMART" id="SM00748">
    <property type="entry name" value="HEPN"/>
    <property type="match status" value="1"/>
</dbReference>
<reference evidence="2 3" key="1">
    <citation type="submission" date="2016-10" db="EMBL/GenBank/DDBJ databases">
        <authorList>
            <person name="de Groot N.N."/>
        </authorList>
    </citation>
    <scope>NUCLEOTIDE SEQUENCE [LARGE SCALE GENOMIC DNA]</scope>
    <source>
        <strain evidence="2 3">CGMCC 1.10267</strain>
    </source>
</reference>
<evidence type="ECO:0000259" key="1">
    <source>
        <dbReference type="PROSITE" id="PS50910"/>
    </source>
</evidence>
<dbReference type="PANTHER" id="PTHR33933:SF1">
    <property type="entry name" value="PROTEIN ADENYLYLTRANSFERASE MNTA-RELATED"/>
    <property type="match status" value="1"/>
</dbReference>
<dbReference type="STRING" id="440168.SAMN04487974_10954"/>
<dbReference type="SUPFAM" id="SSF81593">
    <property type="entry name" value="Nucleotidyltransferase substrate binding subunit/domain"/>
    <property type="match status" value="1"/>
</dbReference>
<dbReference type="SUPFAM" id="SSF81301">
    <property type="entry name" value="Nucleotidyltransferase"/>
    <property type="match status" value="1"/>
</dbReference>
<keyword evidence="3" id="KW-1185">Reference proteome</keyword>
<dbReference type="InterPro" id="IPR043519">
    <property type="entry name" value="NT_sf"/>
</dbReference>
<organism evidence="2 3">
    <name type="scientific">Pelagibacterium luteolum</name>
    <dbReference type="NCBI Taxonomy" id="440168"/>
    <lineage>
        <taxon>Bacteria</taxon>
        <taxon>Pseudomonadati</taxon>
        <taxon>Pseudomonadota</taxon>
        <taxon>Alphaproteobacteria</taxon>
        <taxon>Hyphomicrobiales</taxon>
        <taxon>Devosiaceae</taxon>
        <taxon>Pelagibacterium</taxon>
    </lineage>
</organism>
<dbReference type="OrthoDB" id="7442350at2"/>
<name>A0A1G7XEA6_9HYPH</name>
<dbReference type="InterPro" id="IPR052548">
    <property type="entry name" value="Type_VII_TA_antitoxin"/>
</dbReference>
<dbReference type="PROSITE" id="PS50910">
    <property type="entry name" value="HEPN"/>
    <property type="match status" value="1"/>
</dbReference>
<sequence length="304" mass="35950">MKSSLEHLPERKLREIARIVEIIHEEFEDALMEARSETKRRGRILKIILFGSYAKGTWVDEPHTMKGYRSDYDILVIVNERRFADYSYWDRATDRLNRDPTIGVPVGVIVHSGREVNNFLRNAQYFFTDIRKEGIVLYEMDDRELAEPGILTAEDQYRIACAHYAERYEHAQNFAKGANFFLSEGNFKESAFVLHQSIEQAYTSALLVLTNYSPPSHNLKFLRTLAEDRDRRLVDAWPRDQHRYEAWFNILNEAYVKARYSKQYKISEEALRWLIERAAHLHDIVELVCKEHLKRLEQALKHQE</sequence>